<reference evidence="2 3" key="1">
    <citation type="submission" date="2018-11" db="EMBL/GenBank/DDBJ databases">
        <title>Whole genome sequence of Streptomyces chrestomyceticus NBRC 13444(T).</title>
        <authorList>
            <person name="Komaki H."/>
            <person name="Tamura T."/>
        </authorList>
    </citation>
    <scope>NUCLEOTIDE SEQUENCE [LARGE SCALE GENOMIC DNA]</scope>
    <source>
        <strain evidence="2 3">NBRC 13444</strain>
    </source>
</reference>
<accession>A0A7U9KUI1</accession>
<protein>
    <recommendedName>
        <fullName evidence="1">Deoxyribonuclease NucA/NucB domain-containing protein</fullName>
    </recommendedName>
</protein>
<comment type="caution">
    <text evidence="2">The sequence shown here is derived from an EMBL/GenBank/DDBJ whole genome shotgun (WGS) entry which is preliminary data.</text>
</comment>
<evidence type="ECO:0000313" key="3">
    <source>
        <dbReference type="Proteomes" id="UP000287830"/>
    </source>
</evidence>
<feature type="domain" description="Deoxyribonuclease NucA/NucB" evidence="1">
    <location>
        <begin position="198"/>
        <end position="249"/>
    </location>
</feature>
<evidence type="ECO:0000259" key="1">
    <source>
        <dbReference type="Pfam" id="PF14040"/>
    </source>
</evidence>
<dbReference type="EMBL" id="BHZC01000001">
    <property type="protein sequence ID" value="GCD35622.1"/>
    <property type="molecule type" value="Genomic_DNA"/>
</dbReference>
<dbReference type="AlphaFoldDB" id="A0A7U9KUI1"/>
<organism evidence="2 3">
    <name type="scientific">Streptomyces chrestomyceticus JCM 4735</name>
    <dbReference type="NCBI Taxonomy" id="1306181"/>
    <lineage>
        <taxon>Bacteria</taxon>
        <taxon>Bacillati</taxon>
        <taxon>Actinomycetota</taxon>
        <taxon>Actinomycetes</taxon>
        <taxon>Kitasatosporales</taxon>
        <taxon>Streptomycetaceae</taxon>
        <taxon>Streptomyces</taxon>
    </lineage>
</organism>
<sequence length="307" mass="32755">MCLNGMETTYTLRDDKGKVLGTGVMNVKSSMALDAASTSWKELITVQVTAVTGQVKNLNIAFDVGCTSSCSATNSRPWTGGKSLGKGAQASGSVAYTDKVASGGVDNVQTKYHMYVTTTGSIPTQPNVNWQSLPEAKIRCDAMFATSGCVIPERRATLQYSLSDPTHGAAAATYGFAQQNLRNWAPLSRADGLGDANRKRTCGEKSSDPFVPIPTTVPDDSCDEFPFAGSFEGGTDGALCADIVPLYENGQWKIYEARKDKPVTYKEPCVRGHVALGANKSAGGKYGSFVKQQRIIDTEKYNVSVIA</sequence>
<evidence type="ECO:0000313" key="2">
    <source>
        <dbReference type="EMBL" id="GCD35622.1"/>
    </source>
</evidence>
<dbReference type="Proteomes" id="UP000287830">
    <property type="component" value="Unassembled WGS sequence"/>
</dbReference>
<gene>
    <name evidence="2" type="ORF">OEIGOIKO_03368</name>
</gene>
<dbReference type="InterPro" id="IPR029476">
    <property type="entry name" value="DNase_NucA_NucB"/>
</dbReference>
<name>A0A7U9KUI1_9ACTN</name>
<proteinExistence type="predicted"/>
<dbReference type="Pfam" id="PF14040">
    <property type="entry name" value="DNase_NucA_NucB"/>
    <property type="match status" value="1"/>
</dbReference>